<sequence>MPLLKALKDTSTKVDIFCQAGEVGVPHEARELIAFFEDMVHEVRRPQRAEAGAKGLFHPKVWVLRYAGEDGVLTYRTLVLTRNLTHDSSWDLVVRLDSEAVTSDVNEANEPLAALLDGLPGRSIRTLDASRVHALAEEIRHVIWQGIPDAKFAPQFHYLDGSSDAMSRVFEGGDNDRWAGHPRRFALRSGRRPPRPR</sequence>
<organism evidence="1 2">
    <name type="scientific">Dermacoccus abyssi</name>
    <dbReference type="NCBI Taxonomy" id="322596"/>
    <lineage>
        <taxon>Bacteria</taxon>
        <taxon>Bacillati</taxon>
        <taxon>Actinomycetota</taxon>
        <taxon>Actinomycetes</taxon>
        <taxon>Micrococcales</taxon>
        <taxon>Dermacoccaceae</taxon>
        <taxon>Dermacoccus</taxon>
    </lineage>
</organism>
<name>A0ABX5Z8K4_9MICO</name>
<proteinExistence type="predicted"/>
<evidence type="ECO:0000313" key="2">
    <source>
        <dbReference type="Proteomes" id="UP000323565"/>
    </source>
</evidence>
<gene>
    <name evidence="1" type="ORF">FV141_05655</name>
</gene>
<keyword evidence="2" id="KW-1185">Reference proteome</keyword>
<dbReference type="Proteomes" id="UP000323565">
    <property type="component" value="Chromosome"/>
</dbReference>
<protein>
    <submittedName>
        <fullName evidence="1">Uncharacterized protein</fullName>
    </submittedName>
</protein>
<dbReference type="EMBL" id="CP043031">
    <property type="protein sequence ID" value="QEH93073.1"/>
    <property type="molecule type" value="Genomic_DNA"/>
</dbReference>
<reference evidence="1 2" key="1">
    <citation type="submission" date="2019-08" db="EMBL/GenBank/DDBJ databases">
        <title>Dermacoccus abyssi strain HZAU 226, whole genome Nanopore sequencing project.</title>
        <authorList>
            <person name="Guo A."/>
            <person name="Zhang X."/>
            <person name="Ruan Y."/>
            <person name="Liu W."/>
            <person name="Chen Q."/>
            <person name="Gu L."/>
        </authorList>
    </citation>
    <scope>NUCLEOTIDE SEQUENCE [LARGE SCALE GENOMIC DNA]</scope>
    <source>
        <strain evidence="1 2">HZAU 226</strain>
    </source>
</reference>
<accession>A0ABX5Z8K4</accession>
<evidence type="ECO:0000313" key="1">
    <source>
        <dbReference type="EMBL" id="QEH93073.1"/>
    </source>
</evidence>